<dbReference type="AlphaFoldDB" id="A0A8J1TYA7"/>
<evidence type="ECO:0000313" key="4">
    <source>
        <dbReference type="EMBL" id="CAH1786970.1"/>
    </source>
</evidence>
<dbReference type="PANTHER" id="PTHR15215:SF0">
    <property type="match status" value="1"/>
</dbReference>
<accession>A0A8J1TYA7</accession>
<reference evidence="4" key="1">
    <citation type="submission" date="2022-03" db="EMBL/GenBank/DDBJ databases">
        <authorList>
            <person name="Martin C."/>
        </authorList>
    </citation>
    <scope>NUCLEOTIDE SEQUENCE</scope>
</reference>
<sequence>MEEEFTLKDFIECNKNLLPQRVKVTEGLLLNEGEIDVPAGTVCDIKEAHCLSVNLSKLGNGGEPLDKVSVPVNNPCKFKVIDDFNGGDRVYRTVKDLVVNCPFYVQCNKYWRSRDTNDEFYPGERMKLIRLTTYGPKVVLECKLIRQMKLVLLPFDCRGDFTVKSDDHFYTLADLVNTLPRSRILKLVHYDIINLKNRIPGIPHNYDGYLLMEQPRFEIGMTELDGDRFILPANTEINVRAKTGDYEGMYSAMYLSSYAHQNENKLPLQAKILDWDTMSTIEEIHNLQPGLVLTAYSLTTHRMKYLAKTCGTKGRDKRDSTNYVIIPASYMGTFRFGPSNKEITIDNLLPNQLPVNVKHIMGDDRFVDNIAEFPDELLTVEKCFQEHELFVSKFDETEAFNVPLRSTMQMYTFKKLEESDIDEYPSTSVKDSCPEIVNRESYMKLLENASAYHIHTSPSSSPVGKRPPPPPPPHTYDNSSRLSPRSPGHTDKDPVPMSPGHDSVDVEGTTSVWKFDNIDVPPPVPGSPGRHVSKRPALFPKPRLMSQSSSGDQSPPIGTVFPLNSTCTPSEGNCSPMSPNKPRTNPRPRFPSIKKPQPTFPPIPSVVLDKGPEPPPRVTSLPQTVSNKPKDGKIKRRVGTQEEYEDVQVEVLYTKVEDPEDGNLYEFTASQMAYFFQTNGIEEGIIGRMYRDGLDGKKFGETTEHDFAKQYGLSLPWLKQYRRNTKRKTMMNVLL</sequence>
<dbReference type="GO" id="GO:0005634">
    <property type="term" value="C:nucleus"/>
    <property type="evidence" value="ECO:0007669"/>
    <property type="project" value="TreeGrafter"/>
</dbReference>
<feature type="region of interest" description="Disordered" evidence="2">
    <location>
        <begin position="454"/>
        <end position="536"/>
    </location>
</feature>
<feature type="region of interest" description="Disordered" evidence="2">
    <location>
        <begin position="563"/>
        <end position="640"/>
    </location>
</feature>
<dbReference type="InterPro" id="IPR039671">
    <property type="entry name" value="THEMIS"/>
</dbReference>
<name>A0A8J1TYA7_OWEFU</name>
<dbReference type="OrthoDB" id="9879477at2759"/>
<evidence type="ECO:0000256" key="2">
    <source>
        <dbReference type="SAM" id="MobiDB-lite"/>
    </source>
</evidence>
<feature type="compositionally biased region" description="Pro residues" evidence="2">
    <location>
        <begin position="465"/>
        <end position="474"/>
    </location>
</feature>
<evidence type="ECO:0000313" key="5">
    <source>
        <dbReference type="Proteomes" id="UP000749559"/>
    </source>
</evidence>
<dbReference type="GO" id="GO:0005737">
    <property type="term" value="C:cytoplasm"/>
    <property type="evidence" value="ECO:0007669"/>
    <property type="project" value="TreeGrafter"/>
</dbReference>
<dbReference type="Proteomes" id="UP000749559">
    <property type="component" value="Unassembled WGS sequence"/>
</dbReference>
<keyword evidence="5" id="KW-1185">Reference proteome</keyword>
<evidence type="ECO:0000256" key="1">
    <source>
        <dbReference type="ARBA" id="ARBA00006414"/>
    </source>
</evidence>
<organism evidence="4 5">
    <name type="scientific">Owenia fusiformis</name>
    <name type="common">Polychaete worm</name>
    <dbReference type="NCBI Taxonomy" id="6347"/>
    <lineage>
        <taxon>Eukaryota</taxon>
        <taxon>Metazoa</taxon>
        <taxon>Spiralia</taxon>
        <taxon>Lophotrochozoa</taxon>
        <taxon>Annelida</taxon>
        <taxon>Polychaeta</taxon>
        <taxon>Sedentaria</taxon>
        <taxon>Canalipalpata</taxon>
        <taxon>Sabellida</taxon>
        <taxon>Oweniida</taxon>
        <taxon>Oweniidae</taxon>
        <taxon>Owenia</taxon>
    </lineage>
</organism>
<dbReference type="PANTHER" id="PTHR15215">
    <property type="entry name" value="CABIT DOMAIN-CONTAINING PROTEIN"/>
    <property type="match status" value="1"/>
</dbReference>
<comment type="caution">
    <text evidence="4">The sequence shown here is derived from an EMBL/GenBank/DDBJ whole genome shotgun (WGS) entry which is preliminary data.</text>
</comment>
<evidence type="ECO:0000259" key="3">
    <source>
        <dbReference type="Pfam" id="PF12736"/>
    </source>
</evidence>
<proteinExistence type="inferred from homology"/>
<dbReference type="GO" id="GO:0050852">
    <property type="term" value="P:T cell receptor signaling pathway"/>
    <property type="evidence" value="ECO:0007669"/>
    <property type="project" value="TreeGrafter"/>
</dbReference>
<comment type="similarity">
    <text evidence="1">Belongs to the themis family.</text>
</comment>
<feature type="domain" description="CABIT" evidence="3">
    <location>
        <begin position="18"/>
        <end position="183"/>
    </location>
</feature>
<feature type="compositionally biased region" description="Polar residues" evidence="2">
    <location>
        <begin position="563"/>
        <end position="583"/>
    </location>
</feature>
<dbReference type="Pfam" id="PF12736">
    <property type="entry name" value="CABIT"/>
    <property type="match status" value="1"/>
</dbReference>
<dbReference type="EMBL" id="CAIIXF020000006">
    <property type="protein sequence ID" value="CAH1786970.1"/>
    <property type="molecule type" value="Genomic_DNA"/>
</dbReference>
<dbReference type="InterPro" id="IPR025946">
    <property type="entry name" value="CABIT_dom"/>
</dbReference>
<gene>
    <name evidence="4" type="ORF">OFUS_LOCUS12762</name>
</gene>
<protein>
    <recommendedName>
        <fullName evidence="3">CABIT domain-containing protein</fullName>
    </recommendedName>
</protein>